<keyword evidence="3 10" id="KW-0662">Pyridine nucleotide biosynthesis</keyword>
<dbReference type="STRING" id="1122142.SAMN02910414_00271"/>
<evidence type="ECO:0000259" key="11">
    <source>
        <dbReference type="Pfam" id="PF01467"/>
    </source>
</evidence>
<proteinExistence type="inferred from homology"/>
<keyword evidence="7 10" id="KW-0067">ATP-binding</keyword>
<dbReference type="NCBIfam" id="TIGR00482">
    <property type="entry name" value="nicotinate (nicotinamide) nucleotide adenylyltransferase"/>
    <property type="match status" value="1"/>
</dbReference>
<evidence type="ECO:0000256" key="2">
    <source>
        <dbReference type="ARBA" id="ARBA00005019"/>
    </source>
</evidence>
<evidence type="ECO:0000256" key="6">
    <source>
        <dbReference type="ARBA" id="ARBA00022741"/>
    </source>
</evidence>
<keyword evidence="8 10" id="KW-0520">NAD</keyword>
<dbReference type="GO" id="GO:0009435">
    <property type="term" value="P:NAD+ biosynthetic process"/>
    <property type="evidence" value="ECO:0007669"/>
    <property type="project" value="UniProtKB-UniRule"/>
</dbReference>
<keyword evidence="13" id="KW-1185">Reference proteome</keyword>
<keyword evidence="5 10" id="KW-0548">Nucleotidyltransferase</keyword>
<dbReference type="NCBIfam" id="TIGR00125">
    <property type="entry name" value="cyt_tran_rel"/>
    <property type="match status" value="1"/>
</dbReference>
<dbReference type="InterPro" id="IPR004821">
    <property type="entry name" value="Cyt_trans-like"/>
</dbReference>
<keyword evidence="4 10" id="KW-0808">Transferase</keyword>
<evidence type="ECO:0000256" key="7">
    <source>
        <dbReference type="ARBA" id="ARBA00022840"/>
    </source>
</evidence>
<evidence type="ECO:0000256" key="8">
    <source>
        <dbReference type="ARBA" id="ARBA00023027"/>
    </source>
</evidence>
<dbReference type="SUPFAM" id="SSF52374">
    <property type="entry name" value="Nucleotidylyl transferase"/>
    <property type="match status" value="1"/>
</dbReference>
<feature type="domain" description="Cytidyltransferase-like" evidence="11">
    <location>
        <begin position="5"/>
        <end position="171"/>
    </location>
</feature>
<comment type="function">
    <text evidence="1 10">Catalyzes the reversible adenylation of nicotinate mononucleotide (NaMN) to nicotinic acid adenine dinucleotide (NaAD).</text>
</comment>
<dbReference type="InterPro" id="IPR014729">
    <property type="entry name" value="Rossmann-like_a/b/a_fold"/>
</dbReference>
<accession>A0A1H3FKS9</accession>
<evidence type="ECO:0000256" key="10">
    <source>
        <dbReference type="HAMAP-Rule" id="MF_00244"/>
    </source>
</evidence>
<dbReference type="AlphaFoldDB" id="A0A1H3FKS9"/>
<dbReference type="EMBL" id="FNPG01000005">
    <property type="protein sequence ID" value="SDX91387.1"/>
    <property type="molecule type" value="Genomic_DNA"/>
</dbReference>
<dbReference type="Proteomes" id="UP000183918">
    <property type="component" value="Unassembled WGS sequence"/>
</dbReference>
<dbReference type="HAMAP" id="MF_00244">
    <property type="entry name" value="NaMN_adenylyltr"/>
    <property type="match status" value="1"/>
</dbReference>
<dbReference type="NCBIfam" id="NF000840">
    <property type="entry name" value="PRK00071.1-3"/>
    <property type="match status" value="1"/>
</dbReference>
<evidence type="ECO:0000313" key="13">
    <source>
        <dbReference type="Proteomes" id="UP000183918"/>
    </source>
</evidence>
<dbReference type="Gene3D" id="3.40.50.620">
    <property type="entry name" value="HUPs"/>
    <property type="match status" value="1"/>
</dbReference>
<gene>
    <name evidence="10" type="primary">nadD</name>
    <name evidence="12" type="ORF">SAMN02910414_00271</name>
</gene>
<keyword evidence="6 10" id="KW-0547">Nucleotide-binding</keyword>
<dbReference type="PANTHER" id="PTHR39321:SF3">
    <property type="entry name" value="PHOSPHOPANTETHEINE ADENYLYLTRANSFERASE"/>
    <property type="match status" value="1"/>
</dbReference>
<evidence type="ECO:0000256" key="3">
    <source>
        <dbReference type="ARBA" id="ARBA00022642"/>
    </source>
</evidence>
<dbReference type="GO" id="GO:0004515">
    <property type="term" value="F:nicotinate-nucleotide adenylyltransferase activity"/>
    <property type="evidence" value="ECO:0007669"/>
    <property type="project" value="UniProtKB-UniRule"/>
</dbReference>
<organism evidence="12 13">
    <name type="scientific">Lachnobacterium bovis DSM 14045</name>
    <dbReference type="NCBI Taxonomy" id="1122142"/>
    <lineage>
        <taxon>Bacteria</taxon>
        <taxon>Bacillati</taxon>
        <taxon>Bacillota</taxon>
        <taxon>Clostridia</taxon>
        <taxon>Lachnospirales</taxon>
        <taxon>Lachnospiraceae</taxon>
        <taxon>Lachnobacterium</taxon>
    </lineage>
</organism>
<dbReference type="CDD" id="cd02165">
    <property type="entry name" value="NMNAT"/>
    <property type="match status" value="1"/>
</dbReference>
<evidence type="ECO:0000256" key="1">
    <source>
        <dbReference type="ARBA" id="ARBA00002324"/>
    </source>
</evidence>
<evidence type="ECO:0000313" key="12">
    <source>
        <dbReference type="EMBL" id="SDX91387.1"/>
    </source>
</evidence>
<evidence type="ECO:0000256" key="4">
    <source>
        <dbReference type="ARBA" id="ARBA00022679"/>
    </source>
</evidence>
<comment type="pathway">
    <text evidence="2 10">Cofactor biosynthesis; NAD(+) biosynthesis; deamido-NAD(+) from nicotinate D-ribonucleotide: step 1/1.</text>
</comment>
<protein>
    <recommendedName>
        <fullName evidence="10">Probable nicotinate-nucleotide adenylyltransferase</fullName>
        <ecNumber evidence="10">2.7.7.18</ecNumber>
    </recommendedName>
    <alternativeName>
        <fullName evidence="10">Deamido-NAD(+) diphosphorylase</fullName>
    </alternativeName>
    <alternativeName>
        <fullName evidence="10">Deamido-NAD(+) pyrophosphorylase</fullName>
    </alternativeName>
    <alternativeName>
        <fullName evidence="10">Nicotinate mononucleotide adenylyltransferase</fullName>
        <shortName evidence="10">NaMN adenylyltransferase</shortName>
    </alternativeName>
</protein>
<dbReference type="GO" id="GO:0005524">
    <property type="term" value="F:ATP binding"/>
    <property type="evidence" value="ECO:0007669"/>
    <property type="project" value="UniProtKB-KW"/>
</dbReference>
<comment type="similarity">
    <text evidence="10">Belongs to the NadD family.</text>
</comment>
<dbReference type="UniPathway" id="UPA00253">
    <property type="reaction ID" value="UER00332"/>
</dbReference>
<sequence>MRIGILGGSFDPIHNGHVYMAKMAKEKCKLDKVIIVPAGHSPNKDESKMVTGDDRSTMCKYAVENINGIEISDIEVLSDSRSYTYITIKNMYDKYPQDELFFIMGADSIDYFEKWKNPEIIAKYSDIIVINRDEYTNEYLEKKIEYLNTIFPVNVFVVECPKIDISSTTIRSLFMNKEYEEAKKFLNDKVFEYIINQNLY</sequence>
<evidence type="ECO:0000256" key="5">
    <source>
        <dbReference type="ARBA" id="ARBA00022695"/>
    </source>
</evidence>
<dbReference type="PANTHER" id="PTHR39321">
    <property type="entry name" value="NICOTINATE-NUCLEOTIDE ADENYLYLTRANSFERASE-RELATED"/>
    <property type="match status" value="1"/>
</dbReference>
<evidence type="ECO:0000256" key="9">
    <source>
        <dbReference type="ARBA" id="ARBA00048721"/>
    </source>
</evidence>
<dbReference type="OrthoDB" id="5295945at2"/>
<dbReference type="Pfam" id="PF01467">
    <property type="entry name" value="CTP_transf_like"/>
    <property type="match status" value="1"/>
</dbReference>
<reference evidence="12 13" key="1">
    <citation type="submission" date="2016-10" db="EMBL/GenBank/DDBJ databases">
        <authorList>
            <person name="de Groot N.N."/>
        </authorList>
    </citation>
    <scope>NUCLEOTIDE SEQUENCE [LARGE SCALE GENOMIC DNA]</scope>
    <source>
        <strain evidence="12 13">DSM 14045</strain>
    </source>
</reference>
<comment type="catalytic activity">
    <reaction evidence="9 10">
        <text>nicotinate beta-D-ribonucleotide + ATP + H(+) = deamido-NAD(+) + diphosphate</text>
        <dbReference type="Rhea" id="RHEA:22860"/>
        <dbReference type="ChEBI" id="CHEBI:15378"/>
        <dbReference type="ChEBI" id="CHEBI:30616"/>
        <dbReference type="ChEBI" id="CHEBI:33019"/>
        <dbReference type="ChEBI" id="CHEBI:57502"/>
        <dbReference type="ChEBI" id="CHEBI:58437"/>
        <dbReference type="EC" id="2.7.7.18"/>
    </reaction>
</comment>
<name>A0A1H3FKS9_9FIRM</name>
<dbReference type="EC" id="2.7.7.18" evidence="10"/>
<dbReference type="RefSeq" id="WP_074715433.1">
    <property type="nucleotide sequence ID" value="NZ_FNPG01000005.1"/>
</dbReference>
<dbReference type="InterPro" id="IPR005248">
    <property type="entry name" value="NadD/NMNAT"/>
</dbReference>